<reference evidence="5 6" key="1">
    <citation type="submission" date="2023-07" db="EMBL/GenBank/DDBJ databases">
        <title>Sequencing the genomes of 1000 actinobacteria strains.</title>
        <authorList>
            <person name="Klenk H.-P."/>
        </authorList>
    </citation>
    <scope>NUCLEOTIDE SEQUENCE [LARGE SCALE GENOMIC DNA]</scope>
    <source>
        <strain evidence="5 6">DSM 44710</strain>
    </source>
</reference>
<dbReference type="Pfam" id="PF12833">
    <property type="entry name" value="HTH_18"/>
    <property type="match status" value="1"/>
</dbReference>
<gene>
    <name evidence="5" type="ORF">J2S43_003247</name>
</gene>
<keyword evidence="1" id="KW-0805">Transcription regulation</keyword>
<dbReference type="EMBL" id="JAUSRA010000001">
    <property type="protein sequence ID" value="MDP9794735.1"/>
    <property type="molecule type" value="Genomic_DNA"/>
</dbReference>
<dbReference type="PROSITE" id="PS01124">
    <property type="entry name" value="HTH_ARAC_FAMILY_2"/>
    <property type="match status" value="1"/>
</dbReference>
<keyword evidence="6" id="KW-1185">Reference proteome</keyword>
<dbReference type="RefSeq" id="WP_306829971.1">
    <property type="nucleotide sequence ID" value="NZ_JAUSRA010000001.1"/>
</dbReference>
<evidence type="ECO:0000313" key="5">
    <source>
        <dbReference type="EMBL" id="MDP9794735.1"/>
    </source>
</evidence>
<name>A0ABT9MTG5_9ACTN</name>
<evidence type="ECO:0000313" key="6">
    <source>
        <dbReference type="Proteomes" id="UP001240984"/>
    </source>
</evidence>
<evidence type="ECO:0000256" key="3">
    <source>
        <dbReference type="ARBA" id="ARBA00023163"/>
    </source>
</evidence>
<dbReference type="InterPro" id="IPR018062">
    <property type="entry name" value="HTH_AraC-typ_CS"/>
</dbReference>
<dbReference type="PANTHER" id="PTHR46796">
    <property type="entry name" value="HTH-TYPE TRANSCRIPTIONAL ACTIVATOR RHAS-RELATED"/>
    <property type="match status" value="1"/>
</dbReference>
<keyword evidence="3" id="KW-0804">Transcription</keyword>
<dbReference type="Proteomes" id="UP001240984">
    <property type="component" value="Unassembled WGS sequence"/>
</dbReference>
<keyword evidence="2" id="KW-0238">DNA-binding</keyword>
<dbReference type="SUPFAM" id="SSF46689">
    <property type="entry name" value="Homeodomain-like"/>
    <property type="match status" value="1"/>
</dbReference>
<proteinExistence type="predicted"/>
<comment type="caution">
    <text evidence="5">The sequence shown here is derived from an EMBL/GenBank/DDBJ whole genome shotgun (WGS) entry which is preliminary data.</text>
</comment>
<accession>A0ABT9MTG5</accession>
<dbReference type="PANTHER" id="PTHR46796:SF2">
    <property type="entry name" value="TRANSCRIPTIONAL REGULATORY PROTEIN"/>
    <property type="match status" value="1"/>
</dbReference>
<organism evidence="5 6">
    <name type="scientific">Catenuloplanes nepalensis</name>
    <dbReference type="NCBI Taxonomy" id="587533"/>
    <lineage>
        <taxon>Bacteria</taxon>
        <taxon>Bacillati</taxon>
        <taxon>Actinomycetota</taxon>
        <taxon>Actinomycetes</taxon>
        <taxon>Micromonosporales</taxon>
        <taxon>Micromonosporaceae</taxon>
        <taxon>Catenuloplanes</taxon>
    </lineage>
</organism>
<dbReference type="Gene3D" id="1.10.10.60">
    <property type="entry name" value="Homeodomain-like"/>
    <property type="match status" value="1"/>
</dbReference>
<protein>
    <submittedName>
        <fullName evidence="5">AraC-like DNA-binding protein</fullName>
    </submittedName>
</protein>
<dbReference type="InterPro" id="IPR050204">
    <property type="entry name" value="AraC_XylS_family_regulators"/>
</dbReference>
<sequence>MSTARGTVLVDTAAHPELPGDFPHISRCAPLPAVAAPGTRVRSRDSRAGDVLVTDFHTTTAVRAPVAPYQPDELRFYLVRRGVWTLDYERGTFPVRPGAFLASRSTGLTGFGTVPQTVGHTVAVPLDILGDLTGGAPITGSTAAPEVRLLLAHTGLLHDTIDSLSDAGVSAARNALIELTRGVLLHAVDATEPVLAPALARAARDLADRRLTQADLTPSSVARALHVSVRTLSRAFASTGEPFTAYIRRRRLEEARTALSTGHTVSEAAARFRFADSSHFIRAFRSRYGETPAQYAVRSRT</sequence>
<evidence type="ECO:0000256" key="1">
    <source>
        <dbReference type="ARBA" id="ARBA00023015"/>
    </source>
</evidence>
<dbReference type="InterPro" id="IPR009057">
    <property type="entry name" value="Homeodomain-like_sf"/>
</dbReference>
<dbReference type="InterPro" id="IPR018060">
    <property type="entry name" value="HTH_AraC"/>
</dbReference>
<evidence type="ECO:0000259" key="4">
    <source>
        <dbReference type="PROSITE" id="PS01124"/>
    </source>
</evidence>
<dbReference type="SMART" id="SM00342">
    <property type="entry name" value="HTH_ARAC"/>
    <property type="match status" value="1"/>
</dbReference>
<evidence type="ECO:0000256" key="2">
    <source>
        <dbReference type="ARBA" id="ARBA00023125"/>
    </source>
</evidence>
<dbReference type="PROSITE" id="PS00041">
    <property type="entry name" value="HTH_ARAC_FAMILY_1"/>
    <property type="match status" value="1"/>
</dbReference>
<feature type="domain" description="HTH araC/xylS-type" evidence="4">
    <location>
        <begin position="201"/>
        <end position="298"/>
    </location>
</feature>